<keyword evidence="4" id="KW-0804">Transcription</keyword>
<reference evidence="7" key="1">
    <citation type="submission" date="2021-05" db="EMBL/GenBank/DDBJ databases">
        <title>A free-living protist that lacks canonical eukaryotic 1 DNA replication and segregation systems.</title>
        <authorList>
            <person name="Salas-Leiva D.E."/>
            <person name="Tromer E.C."/>
            <person name="Curtis B.A."/>
            <person name="Jerlstrom-Hultqvist J."/>
            <person name="Kolisko M."/>
            <person name="Yi Z."/>
            <person name="Salas-Leiva J.S."/>
            <person name="Gallot-Lavallee L."/>
            <person name="Kops G.J.P.L."/>
            <person name="Archibald J.M."/>
            <person name="Simpson A.G.B."/>
            <person name="Roger A.J."/>
        </authorList>
    </citation>
    <scope>NUCLEOTIDE SEQUENCE</scope>
    <source>
        <strain evidence="7">BICM</strain>
    </source>
</reference>
<dbReference type="OrthoDB" id="19740at2759"/>
<organism evidence="7 8">
    <name type="scientific">Carpediemonas membranifera</name>
    <dbReference type="NCBI Taxonomy" id="201153"/>
    <lineage>
        <taxon>Eukaryota</taxon>
        <taxon>Metamonada</taxon>
        <taxon>Carpediemonas-like organisms</taxon>
        <taxon>Carpediemonas</taxon>
    </lineage>
</organism>
<dbReference type="GO" id="GO:0003714">
    <property type="term" value="F:transcription corepressor activity"/>
    <property type="evidence" value="ECO:0007669"/>
    <property type="project" value="TreeGrafter"/>
</dbReference>
<comment type="subcellular location">
    <subcellularLocation>
        <location evidence="1">Nucleus</location>
    </subcellularLocation>
</comment>
<keyword evidence="8" id="KW-1185">Reference proteome</keyword>
<sequence>MATARDMAEILQLQTAPQSKTPELVVPGSQALKTRSSKQSPAKVSRELLNLGITELPATQIVPTTDLQAMGRVRKWRRTQFTNPRRKDGLKLEHWTRQDDQSTISKFAGYGVVPRIPPLDAAVYNTSFHHPEWTLQETNELLDALAKYGMRLPVIQDRICGPGRKHRELIEIKDRLIMVVSRIQDPSAISADIEQAKAINHVLEPLRTAPLDDKDARKRQTQVRSVMAAYSIQNRLAGAPAVEPKPKKTQAAKATPVAPPIKAEPHPPISAAAIPPIPPAPAGTVPLEVPPPLQPRPPVQPVKIAKPPMLPELPLTTTADDSGNLNISPTIGSLSADPSTHFIEFKDLIKSGQLDVTQIPIMAADAHTELTDFGMRDEFKRRWPYKPHRKTSRVSASMTAYVACKGLMGVIEELAGADTKTPRAKKRKVRDLSY</sequence>
<dbReference type="Pfam" id="PF16282">
    <property type="entry name" value="SANT_DAMP1_like"/>
    <property type="match status" value="1"/>
</dbReference>
<accession>A0A8J6AQ84</accession>
<keyword evidence="7" id="KW-0489">Methyltransferase</keyword>
<gene>
    <name evidence="7" type="ORF">J8273_7385</name>
</gene>
<evidence type="ECO:0000256" key="3">
    <source>
        <dbReference type="ARBA" id="ARBA00023015"/>
    </source>
</evidence>
<evidence type="ECO:0000259" key="6">
    <source>
        <dbReference type="Pfam" id="PF16282"/>
    </source>
</evidence>
<dbReference type="InterPro" id="IPR032563">
    <property type="entry name" value="DAMP1_SANT-like"/>
</dbReference>
<dbReference type="PANTHER" id="PTHR12855:SF10">
    <property type="entry name" value="DNA METHYLTRANSFERASE 1-ASSOCIATED PROTEIN 1"/>
    <property type="match status" value="1"/>
</dbReference>
<dbReference type="AlphaFoldDB" id="A0A8J6AQ84"/>
<dbReference type="PANTHER" id="PTHR12855">
    <property type="entry name" value="DNA METHYLTRANSFERASE 1-ASSOCIATED PROTEIN 1 FAMILY MEMBER"/>
    <property type="match status" value="1"/>
</dbReference>
<dbReference type="GO" id="GO:0032259">
    <property type="term" value="P:methylation"/>
    <property type="evidence" value="ECO:0007669"/>
    <property type="project" value="UniProtKB-KW"/>
</dbReference>
<dbReference type="InterPro" id="IPR027109">
    <property type="entry name" value="Swc4/Dmap1"/>
</dbReference>
<keyword evidence="5" id="KW-0539">Nucleus</keyword>
<dbReference type="GO" id="GO:0035267">
    <property type="term" value="C:NuA4 histone acetyltransferase complex"/>
    <property type="evidence" value="ECO:0007669"/>
    <property type="project" value="InterPro"/>
</dbReference>
<comment type="caution">
    <text evidence="7">The sequence shown here is derived from an EMBL/GenBank/DDBJ whole genome shotgun (WGS) entry which is preliminary data.</text>
</comment>
<proteinExistence type="predicted"/>
<dbReference type="Proteomes" id="UP000717585">
    <property type="component" value="Unassembled WGS sequence"/>
</dbReference>
<evidence type="ECO:0000313" key="7">
    <source>
        <dbReference type="EMBL" id="KAG9391111.1"/>
    </source>
</evidence>
<dbReference type="GO" id="GO:0006281">
    <property type="term" value="P:DNA repair"/>
    <property type="evidence" value="ECO:0007669"/>
    <property type="project" value="InterPro"/>
</dbReference>
<keyword evidence="2" id="KW-0156">Chromatin regulator</keyword>
<evidence type="ECO:0000256" key="1">
    <source>
        <dbReference type="ARBA" id="ARBA00004123"/>
    </source>
</evidence>
<dbReference type="Gene3D" id="1.10.10.60">
    <property type="entry name" value="Homeodomain-like"/>
    <property type="match status" value="1"/>
</dbReference>
<dbReference type="GO" id="GO:0006338">
    <property type="term" value="P:chromatin remodeling"/>
    <property type="evidence" value="ECO:0007669"/>
    <property type="project" value="InterPro"/>
</dbReference>
<dbReference type="GO" id="GO:0000812">
    <property type="term" value="C:Swr1 complex"/>
    <property type="evidence" value="ECO:0007669"/>
    <property type="project" value="TreeGrafter"/>
</dbReference>
<evidence type="ECO:0000256" key="2">
    <source>
        <dbReference type="ARBA" id="ARBA00022853"/>
    </source>
</evidence>
<evidence type="ECO:0000313" key="8">
    <source>
        <dbReference type="Proteomes" id="UP000717585"/>
    </source>
</evidence>
<dbReference type="GO" id="GO:0000122">
    <property type="term" value="P:negative regulation of transcription by RNA polymerase II"/>
    <property type="evidence" value="ECO:0007669"/>
    <property type="project" value="TreeGrafter"/>
</dbReference>
<keyword evidence="7" id="KW-0808">Transferase</keyword>
<protein>
    <submittedName>
        <fullName evidence="7">Myb and DNA methyltransferase 1-associated 1 domain containing protein</fullName>
    </submittedName>
</protein>
<keyword evidence="3" id="KW-0805">Transcription regulation</keyword>
<dbReference type="EMBL" id="JAHDYR010000062">
    <property type="protein sequence ID" value="KAG9391111.1"/>
    <property type="molecule type" value="Genomic_DNA"/>
</dbReference>
<feature type="domain" description="DAMP1 SANT/Myb-like" evidence="6">
    <location>
        <begin position="106"/>
        <end position="182"/>
    </location>
</feature>
<name>A0A8J6AQ84_9EUKA</name>
<dbReference type="GO" id="GO:0008168">
    <property type="term" value="F:methyltransferase activity"/>
    <property type="evidence" value="ECO:0007669"/>
    <property type="project" value="UniProtKB-KW"/>
</dbReference>
<evidence type="ECO:0000256" key="5">
    <source>
        <dbReference type="ARBA" id="ARBA00023242"/>
    </source>
</evidence>
<evidence type="ECO:0000256" key="4">
    <source>
        <dbReference type="ARBA" id="ARBA00023163"/>
    </source>
</evidence>